<feature type="domain" description="Tyrosine-protein kinase G-rich" evidence="12">
    <location>
        <begin position="434"/>
        <end position="508"/>
    </location>
</feature>
<dbReference type="Gene3D" id="3.40.50.300">
    <property type="entry name" value="P-loop containing nucleotide triphosphate hydrolases"/>
    <property type="match status" value="1"/>
</dbReference>
<keyword evidence="13" id="KW-0808">Transferase</keyword>
<name>A0A494VU01_9SPHI</name>
<accession>A0A494VU01</accession>
<keyword evidence="8" id="KW-0175">Coiled coil</keyword>
<evidence type="ECO:0000256" key="1">
    <source>
        <dbReference type="ARBA" id="ARBA00004651"/>
    </source>
</evidence>
<evidence type="ECO:0000256" key="7">
    <source>
        <dbReference type="ARBA" id="ARBA00023136"/>
    </source>
</evidence>
<evidence type="ECO:0000256" key="8">
    <source>
        <dbReference type="SAM" id="Coils"/>
    </source>
</evidence>
<dbReference type="PANTHER" id="PTHR32309:SF13">
    <property type="entry name" value="FERRIC ENTEROBACTIN TRANSPORT PROTEIN FEPE"/>
    <property type="match status" value="1"/>
</dbReference>
<evidence type="ECO:0000259" key="10">
    <source>
        <dbReference type="Pfam" id="PF01656"/>
    </source>
</evidence>
<dbReference type="InterPro" id="IPR027417">
    <property type="entry name" value="P-loop_NTPase"/>
</dbReference>
<keyword evidence="7 9" id="KW-0472">Membrane</keyword>
<dbReference type="GO" id="GO:0005524">
    <property type="term" value="F:ATP binding"/>
    <property type="evidence" value="ECO:0007669"/>
    <property type="project" value="UniProtKB-KW"/>
</dbReference>
<dbReference type="GO" id="GO:0005886">
    <property type="term" value="C:plasma membrane"/>
    <property type="evidence" value="ECO:0007669"/>
    <property type="project" value="UniProtKB-SubCell"/>
</dbReference>
<dbReference type="Pfam" id="PF13807">
    <property type="entry name" value="GNVR"/>
    <property type="match status" value="1"/>
</dbReference>
<evidence type="ECO:0000256" key="3">
    <source>
        <dbReference type="ARBA" id="ARBA00022692"/>
    </source>
</evidence>
<dbReference type="Pfam" id="PF01656">
    <property type="entry name" value="CbiA"/>
    <property type="match status" value="1"/>
</dbReference>
<feature type="transmembrane region" description="Helical" evidence="9">
    <location>
        <begin position="492"/>
        <end position="515"/>
    </location>
</feature>
<feature type="domain" description="CobQ/CobB/MinD/ParA nucleotide binding" evidence="10">
    <location>
        <begin position="579"/>
        <end position="754"/>
    </location>
</feature>
<feature type="domain" description="Polysaccharide chain length determinant N-terminal" evidence="11">
    <location>
        <begin position="26"/>
        <end position="109"/>
    </location>
</feature>
<evidence type="ECO:0000259" key="11">
    <source>
        <dbReference type="Pfam" id="PF02706"/>
    </source>
</evidence>
<dbReference type="PANTHER" id="PTHR32309">
    <property type="entry name" value="TYROSINE-PROTEIN KINASE"/>
    <property type="match status" value="1"/>
</dbReference>
<feature type="coiled-coil region" evidence="8">
    <location>
        <begin position="254"/>
        <end position="295"/>
    </location>
</feature>
<keyword evidence="2" id="KW-1003">Cell membrane</keyword>
<dbReference type="EC" id="2.7.10.2" evidence="13"/>
<dbReference type="RefSeq" id="WP_119406701.1">
    <property type="nucleotide sequence ID" value="NZ_CP032869.1"/>
</dbReference>
<dbReference type="EMBL" id="CP032869">
    <property type="protein sequence ID" value="AYL98424.1"/>
    <property type="molecule type" value="Genomic_DNA"/>
</dbReference>
<evidence type="ECO:0000259" key="12">
    <source>
        <dbReference type="Pfam" id="PF13807"/>
    </source>
</evidence>
<dbReference type="InterPro" id="IPR050445">
    <property type="entry name" value="Bact_polysacc_biosynth/exp"/>
</dbReference>
<dbReference type="KEGG" id="muh:HYN43_025465"/>
<proteinExistence type="predicted"/>
<evidence type="ECO:0000313" key="13">
    <source>
        <dbReference type="EMBL" id="AYL98424.1"/>
    </source>
</evidence>
<dbReference type="OrthoDB" id="9794577at2"/>
<keyword evidence="6 9" id="KW-1133">Transmembrane helix</keyword>
<dbReference type="SUPFAM" id="SSF52540">
    <property type="entry name" value="P-loop containing nucleoside triphosphate hydrolases"/>
    <property type="match status" value="1"/>
</dbReference>
<protein>
    <submittedName>
        <fullName evidence="13">Polysaccharide biosynthesis tyrosine autokinase</fullName>
        <ecNumber evidence="13">2.7.10.2</ecNumber>
    </submittedName>
</protein>
<dbReference type="Proteomes" id="UP000270046">
    <property type="component" value="Chromosome"/>
</dbReference>
<dbReference type="Pfam" id="PF02706">
    <property type="entry name" value="Wzz"/>
    <property type="match status" value="1"/>
</dbReference>
<dbReference type="CDD" id="cd05387">
    <property type="entry name" value="BY-kinase"/>
    <property type="match status" value="1"/>
</dbReference>
<keyword evidence="3 9" id="KW-0812">Transmembrane</keyword>
<evidence type="ECO:0000256" key="2">
    <source>
        <dbReference type="ARBA" id="ARBA00022475"/>
    </source>
</evidence>
<keyword evidence="4" id="KW-0547">Nucleotide-binding</keyword>
<evidence type="ECO:0000256" key="6">
    <source>
        <dbReference type="ARBA" id="ARBA00022989"/>
    </source>
</evidence>
<keyword evidence="5" id="KW-0067">ATP-binding</keyword>
<evidence type="ECO:0000256" key="5">
    <source>
        <dbReference type="ARBA" id="ARBA00022840"/>
    </source>
</evidence>
<gene>
    <name evidence="13" type="ORF">HYN43_025465</name>
</gene>
<dbReference type="GO" id="GO:0004715">
    <property type="term" value="F:non-membrane spanning protein tyrosine kinase activity"/>
    <property type="evidence" value="ECO:0007669"/>
    <property type="project" value="UniProtKB-EC"/>
</dbReference>
<evidence type="ECO:0000256" key="9">
    <source>
        <dbReference type="SAM" id="Phobius"/>
    </source>
</evidence>
<dbReference type="InterPro" id="IPR032807">
    <property type="entry name" value="GNVR"/>
</dbReference>
<feature type="transmembrane region" description="Helical" evidence="9">
    <location>
        <begin position="28"/>
        <end position="46"/>
    </location>
</feature>
<dbReference type="InterPro" id="IPR005702">
    <property type="entry name" value="Wzc-like_C"/>
</dbReference>
<dbReference type="AlphaFoldDB" id="A0A494VU01"/>
<organism evidence="13 14">
    <name type="scientific">Mucilaginibacter celer</name>
    <dbReference type="NCBI Taxonomy" id="2305508"/>
    <lineage>
        <taxon>Bacteria</taxon>
        <taxon>Pseudomonadati</taxon>
        <taxon>Bacteroidota</taxon>
        <taxon>Sphingobacteriia</taxon>
        <taxon>Sphingobacteriales</taxon>
        <taxon>Sphingobacteriaceae</taxon>
        <taxon>Mucilaginibacter</taxon>
    </lineage>
</organism>
<reference evidence="13 14" key="1">
    <citation type="submission" date="2018-10" db="EMBL/GenBank/DDBJ databases">
        <title>Genome sequencing of Mucilaginibacter sp. HYN0043.</title>
        <authorList>
            <person name="Kim M."/>
            <person name="Yi H."/>
        </authorList>
    </citation>
    <scope>NUCLEOTIDE SEQUENCE [LARGE SCALE GENOMIC DNA]</scope>
    <source>
        <strain evidence="13 14">HYN0043</strain>
    </source>
</reference>
<sequence length="792" mass="89481">MSQPNPFQLQPLEPVNVKDAFLKYSRNWGWFLISVVVCVIAAFLYLRYATTEYHIESTILITDDSKGSDLSQMNNLFSDLELFKSGKNIDDEIEVIKGKTLMQRVLRDLNLQVSYFKKGKIKNNEVYGSSVPVKVVVGRVDSSAFEKKVAINPISATQFTLDDVGGHETCTFGQPVKRSYGTFTVYPMVPVNKLVSNAVLCQFKDMKKLVQDYLDNLTISPVNKNGNVLKLSLNNSVPAKGIDVLNKLVEYYNLENIENKNETAAKTIAFIDDRLVFLVKELSGVEKDVENYKKKNDVTDISSESQQYLQSTGDYDKKLGDYEIQISILQSIESYITSQKTQADLVPSSLTIQDPTLVELINNFNQLQLQRKRLLKSNYESNPVAVNLSDQISTLRQNILEDIRNIKKGLIIARNSLSGKNVKFESLKKNVPSIERELLEIKRQQNIKENLYQYLLQKREEASLSKAAAVSNLRIIDKADADEIPVKPKRSIILLAALMAGFIFPISIISVIALLNNKVANVDDVKKIGAPVLGEIIHTISKERFLIRKDSRTVFSEMFRLLRSKLQLSAPEEENKVLLITSTMSGEGKTFFSINMGATLALAGKKVIILEFDLRKPRLLSDMGLSAATGITHYLVSGAKNIDSLIQPVPDFEGLYIMGSGEIPPNPSELILNGRVNDLFAQLREQFDHILIDSPPVGLIADAYNLSAFADRTLYMIRYNYTLKSQINIIKDIYDKNNLRNLMLILNDGRKRNMQGYGGYGYNYSYGYGYMLDEDGPNWFEKFLKRKKQRVD</sequence>
<dbReference type="NCBIfam" id="TIGR01007">
    <property type="entry name" value="eps_fam"/>
    <property type="match status" value="1"/>
</dbReference>
<evidence type="ECO:0000313" key="14">
    <source>
        <dbReference type="Proteomes" id="UP000270046"/>
    </source>
</evidence>
<dbReference type="InterPro" id="IPR003856">
    <property type="entry name" value="LPS_length_determ_N"/>
</dbReference>
<evidence type="ECO:0000256" key="4">
    <source>
        <dbReference type="ARBA" id="ARBA00022741"/>
    </source>
</evidence>
<keyword evidence="13" id="KW-0418">Kinase</keyword>
<dbReference type="InterPro" id="IPR002586">
    <property type="entry name" value="CobQ/CobB/MinD/ParA_Nub-bd_dom"/>
</dbReference>
<comment type="subcellular location">
    <subcellularLocation>
        <location evidence="1">Cell membrane</location>
        <topology evidence="1">Multi-pass membrane protein</topology>
    </subcellularLocation>
</comment>
<keyword evidence="14" id="KW-1185">Reference proteome</keyword>